<evidence type="ECO:0000313" key="7">
    <source>
        <dbReference type="Proteomes" id="UP000831786"/>
    </source>
</evidence>
<evidence type="ECO:0000256" key="3">
    <source>
        <dbReference type="SAM" id="Coils"/>
    </source>
</evidence>
<feature type="domain" description="HTH tetR-type" evidence="5">
    <location>
        <begin position="19"/>
        <end position="79"/>
    </location>
</feature>
<feature type="region of interest" description="Disordered" evidence="4">
    <location>
        <begin position="195"/>
        <end position="229"/>
    </location>
</feature>
<dbReference type="PROSITE" id="PS50977">
    <property type="entry name" value="HTH_TETR_2"/>
    <property type="match status" value="1"/>
</dbReference>
<sequence length="229" mass="24763">MAAPQRETERPLPGKRDPEGRRRAIVAAATELIVQTGPDSLTHRAVAERAGVSLGSTTQYFASLDELRETALTSLSDEIDAELDELERLTCEIEEMPDRIAQEMQEFLADRRAVRADIALLTSGIADPRLRELALRWPNRLIEILTPRFGAERATAIAHYLDGALIHTGLRGEPVPPEAMSRTIRAIAGLPAPDAGAGAAAVFRPAPDPDPDPAPQHPPIPAREASTPT</sequence>
<dbReference type="Gene3D" id="1.10.357.10">
    <property type="entry name" value="Tetracycline Repressor, domain 2"/>
    <property type="match status" value="1"/>
</dbReference>
<dbReference type="InterPro" id="IPR001647">
    <property type="entry name" value="HTH_TetR"/>
</dbReference>
<dbReference type="RefSeq" id="WP_244728665.1">
    <property type="nucleotide sequence ID" value="NZ_CP095045.1"/>
</dbReference>
<proteinExistence type="predicted"/>
<gene>
    <name evidence="6" type="ORF">MUN78_02835</name>
</gene>
<dbReference type="Pfam" id="PF00440">
    <property type="entry name" value="TetR_N"/>
    <property type="match status" value="1"/>
</dbReference>
<organism evidence="6 7">
    <name type="scientific">Leucobacter allii</name>
    <dbReference type="NCBI Taxonomy" id="2932247"/>
    <lineage>
        <taxon>Bacteria</taxon>
        <taxon>Bacillati</taxon>
        <taxon>Actinomycetota</taxon>
        <taxon>Actinomycetes</taxon>
        <taxon>Micrococcales</taxon>
        <taxon>Microbacteriaceae</taxon>
        <taxon>Leucobacter</taxon>
    </lineage>
</organism>
<evidence type="ECO:0000256" key="1">
    <source>
        <dbReference type="ARBA" id="ARBA00023125"/>
    </source>
</evidence>
<keyword evidence="1 2" id="KW-0238">DNA-binding</keyword>
<dbReference type="InterPro" id="IPR009057">
    <property type="entry name" value="Homeodomain-like_sf"/>
</dbReference>
<keyword evidence="3" id="KW-0175">Coiled coil</keyword>
<dbReference type="EMBL" id="CP095045">
    <property type="protein sequence ID" value="UOQ57789.1"/>
    <property type="molecule type" value="Genomic_DNA"/>
</dbReference>
<feature type="region of interest" description="Disordered" evidence="4">
    <location>
        <begin position="1"/>
        <end position="21"/>
    </location>
</feature>
<name>A0ABY4FNJ4_9MICO</name>
<feature type="compositionally biased region" description="Low complexity" evidence="4">
    <location>
        <begin position="195"/>
        <end position="205"/>
    </location>
</feature>
<feature type="DNA-binding region" description="H-T-H motif" evidence="2">
    <location>
        <begin position="42"/>
        <end position="61"/>
    </location>
</feature>
<accession>A0ABY4FNJ4</accession>
<evidence type="ECO:0000256" key="4">
    <source>
        <dbReference type="SAM" id="MobiDB-lite"/>
    </source>
</evidence>
<evidence type="ECO:0000313" key="6">
    <source>
        <dbReference type="EMBL" id="UOQ57789.1"/>
    </source>
</evidence>
<evidence type="ECO:0000256" key="2">
    <source>
        <dbReference type="PROSITE-ProRule" id="PRU00335"/>
    </source>
</evidence>
<reference evidence="6 7" key="1">
    <citation type="submission" date="2022-04" db="EMBL/GenBank/DDBJ databases">
        <title>Leucobacter sp. isolated from rhizosphere of garlic.</title>
        <authorList>
            <person name="Won M."/>
            <person name="Lee C.-M."/>
            <person name="Woen H.-Y."/>
            <person name="Kwon S.-W."/>
        </authorList>
    </citation>
    <scope>NUCLEOTIDE SEQUENCE [LARGE SCALE GENOMIC DNA]</scope>
    <source>
        <strain evidence="6 7">H21R-40</strain>
    </source>
</reference>
<feature type="coiled-coil region" evidence="3">
    <location>
        <begin position="72"/>
        <end position="106"/>
    </location>
</feature>
<evidence type="ECO:0000259" key="5">
    <source>
        <dbReference type="PROSITE" id="PS50977"/>
    </source>
</evidence>
<feature type="compositionally biased region" description="Pro residues" evidence="4">
    <location>
        <begin position="206"/>
        <end position="221"/>
    </location>
</feature>
<dbReference type="SUPFAM" id="SSF46689">
    <property type="entry name" value="Homeodomain-like"/>
    <property type="match status" value="1"/>
</dbReference>
<dbReference type="Proteomes" id="UP000831786">
    <property type="component" value="Chromosome"/>
</dbReference>
<protein>
    <submittedName>
        <fullName evidence="6">TetR family transcriptional regulator</fullName>
    </submittedName>
</protein>
<keyword evidence="7" id="KW-1185">Reference proteome</keyword>